<evidence type="ECO:0000256" key="3">
    <source>
        <dbReference type="ARBA" id="ARBA00023172"/>
    </source>
</evidence>
<dbReference type="InterPro" id="IPR025269">
    <property type="entry name" value="SAM-like_dom"/>
</dbReference>
<dbReference type="Gene3D" id="1.10.150.130">
    <property type="match status" value="1"/>
</dbReference>
<evidence type="ECO:0000313" key="6">
    <source>
        <dbReference type="EMBL" id="ELP35214.1"/>
    </source>
</evidence>
<name>L7CLN7_RHOBT</name>
<evidence type="ECO:0000259" key="4">
    <source>
        <dbReference type="Pfam" id="PF00589"/>
    </source>
</evidence>
<comment type="caution">
    <text evidence="6">The sequence shown here is derived from an EMBL/GenBank/DDBJ whole genome shotgun (WGS) entry which is preliminary data.</text>
</comment>
<protein>
    <submittedName>
        <fullName evidence="6">Integrase</fullName>
    </submittedName>
</protein>
<dbReference type="InterPro" id="IPR013762">
    <property type="entry name" value="Integrase-like_cat_sf"/>
</dbReference>
<dbReference type="SUPFAM" id="SSF56349">
    <property type="entry name" value="DNA breaking-rejoining enzymes"/>
    <property type="match status" value="1"/>
</dbReference>
<dbReference type="GO" id="GO:0015074">
    <property type="term" value="P:DNA integration"/>
    <property type="evidence" value="ECO:0007669"/>
    <property type="project" value="InterPro"/>
</dbReference>
<dbReference type="Gene3D" id="1.10.443.10">
    <property type="entry name" value="Intergrase catalytic core"/>
    <property type="match status" value="1"/>
</dbReference>
<evidence type="ECO:0000256" key="2">
    <source>
        <dbReference type="ARBA" id="ARBA00023125"/>
    </source>
</evidence>
<dbReference type="EMBL" id="AMWG01000020">
    <property type="protein sequence ID" value="ELP35214.1"/>
    <property type="molecule type" value="Genomic_DNA"/>
</dbReference>
<dbReference type="GO" id="GO:0003677">
    <property type="term" value="F:DNA binding"/>
    <property type="evidence" value="ECO:0007669"/>
    <property type="project" value="UniProtKB-KW"/>
</dbReference>
<feature type="domain" description="Tyr recombinase" evidence="4">
    <location>
        <begin position="215"/>
        <end position="366"/>
    </location>
</feature>
<dbReference type="InterPro" id="IPR050090">
    <property type="entry name" value="Tyrosine_recombinase_XerCD"/>
</dbReference>
<dbReference type="InterPro" id="IPR002104">
    <property type="entry name" value="Integrase_catalytic"/>
</dbReference>
<comment type="similarity">
    <text evidence="1">Belongs to the 'phage' integrase family.</text>
</comment>
<dbReference type="AlphaFoldDB" id="L7CLN7"/>
<dbReference type="PANTHER" id="PTHR30349">
    <property type="entry name" value="PHAGE INTEGRASE-RELATED"/>
    <property type="match status" value="1"/>
</dbReference>
<evidence type="ECO:0000256" key="1">
    <source>
        <dbReference type="ARBA" id="ARBA00008857"/>
    </source>
</evidence>
<dbReference type="PATRIC" id="fig|993516.3.peg.934"/>
<keyword evidence="2" id="KW-0238">DNA-binding</keyword>
<evidence type="ECO:0000313" key="7">
    <source>
        <dbReference type="Proteomes" id="UP000010959"/>
    </source>
</evidence>
<evidence type="ECO:0000259" key="5">
    <source>
        <dbReference type="Pfam" id="PF13102"/>
    </source>
</evidence>
<dbReference type="Proteomes" id="UP000010959">
    <property type="component" value="Unassembled WGS sequence"/>
</dbReference>
<dbReference type="PANTHER" id="PTHR30349:SF64">
    <property type="entry name" value="PROPHAGE INTEGRASE INTD-RELATED"/>
    <property type="match status" value="1"/>
</dbReference>
<dbReference type="Pfam" id="PF00589">
    <property type="entry name" value="Phage_integrase"/>
    <property type="match status" value="1"/>
</dbReference>
<reference evidence="6 7" key="1">
    <citation type="journal article" date="2013" name="Mar. Genomics">
        <title>Expression of sulfatases in Rhodopirellula baltica and the diversity of sulfatases in the genus Rhodopirellula.</title>
        <authorList>
            <person name="Wegner C.E."/>
            <person name="Richter-Heitmann T."/>
            <person name="Klindworth A."/>
            <person name="Klockow C."/>
            <person name="Richter M."/>
            <person name="Achstetter T."/>
            <person name="Glockner F.O."/>
            <person name="Harder J."/>
        </authorList>
    </citation>
    <scope>NUCLEOTIDE SEQUENCE [LARGE SCALE GENOMIC DNA]</scope>
    <source>
        <strain evidence="6 7">SWK14</strain>
    </source>
</reference>
<keyword evidence="3" id="KW-0233">DNA recombination</keyword>
<dbReference type="InterPro" id="IPR010998">
    <property type="entry name" value="Integrase_recombinase_N"/>
</dbReference>
<organism evidence="6 7">
    <name type="scientific">Rhodopirellula baltica SWK14</name>
    <dbReference type="NCBI Taxonomy" id="993516"/>
    <lineage>
        <taxon>Bacteria</taxon>
        <taxon>Pseudomonadati</taxon>
        <taxon>Planctomycetota</taxon>
        <taxon>Planctomycetia</taxon>
        <taxon>Pirellulales</taxon>
        <taxon>Pirellulaceae</taxon>
        <taxon>Rhodopirellula</taxon>
    </lineage>
</organism>
<dbReference type="InterPro" id="IPR011010">
    <property type="entry name" value="DNA_brk_join_enz"/>
</dbReference>
<dbReference type="RefSeq" id="WP_007336186.1">
    <property type="nucleotide sequence ID" value="NZ_AMWG01000020.1"/>
</dbReference>
<feature type="domain" description="Phage integrase SAM-like" evidence="5">
    <location>
        <begin position="98"/>
        <end position="198"/>
    </location>
</feature>
<gene>
    <name evidence="6" type="ORF">RBSWK_00882</name>
</gene>
<dbReference type="GO" id="GO:0006310">
    <property type="term" value="P:DNA recombination"/>
    <property type="evidence" value="ECO:0007669"/>
    <property type="project" value="UniProtKB-KW"/>
</dbReference>
<proteinExistence type="inferred from homology"/>
<dbReference type="Pfam" id="PF13102">
    <property type="entry name" value="Phage_int_SAM_5"/>
    <property type="match status" value="1"/>
</dbReference>
<sequence length="387" mass="44322">MASMDRKKQKNSTFWRIRYLIDKKRKTLYFPDMSKRNAAAVLRHVEELVEARRLGSSPPAATLVWASSLDATIHDKLFEAGLLGQSKSQTFSACTHLGEFVDAYMEHRTDLAVNSWENYDQTRKMLKLFFGEKHMLRSVTAADAMRFRNWLSVRVVKEGKDGAPDKLMADATLSKHIKRAKTMFQAAADDNVFAENPFGGQKGLSEANRERFFFVTKEMYRKVLAACPSYEWKLILALPRLAGMRCPSEVTALMWDDIDWQENKIHIKAKKTKARVCPLFPELRPLMLEAMEQSESAYCVGHHHTATNLSTHLHRIIRKAGLQPWEKTFVNLRSTRRTELQDAFPGHVIDAWLGQSERVANEHYLQVTSGHWDAGVSFDESEGDRSD</sequence>
<accession>L7CLN7</accession>